<keyword evidence="3" id="KW-1185">Reference proteome</keyword>
<keyword evidence="1" id="KW-0812">Transmembrane</keyword>
<gene>
    <name evidence="2" type="ORF">SAMN05421842_10360</name>
</gene>
<keyword evidence="1" id="KW-1133">Transmembrane helix</keyword>
<evidence type="ECO:0000256" key="1">
    <source>
        <dbReference type="SAM" id="Phobius"/>
    </source>
</evidence>
<organism evidence="2 3">
    <name type="scientific">Clostridium uliginosum</name>
    <dbReference type="NCBI Taxonomy" id="119641"/>
    <lineage>
        <taxon>Bacteria</taxon>
        <taxon>Bacillati</taxon>
        <taxon>Bacillota</taxon>
        <taxon>Clostridia</taxon>
        <taxon>Eubacteriales</taxon>
        <taxon>Clostridiaceae</taxon>
        <taxon>Clostridium</taxon>
    </lineage>
</organism>
<evidence type="ECO:0008006" key="4">
    <source>
        <dbReference type="Google" id="ProtNLM"/>
    </source>
</evidence>
<dbReference type="AlphaFoldDB" id="A0A1I1ISB6"/>
<feature type="transmembrane region" description="Helical" evidence="1">
    <location>
        <begin position="5"/>
        <end position="25"/>
    </location>
</feature>
<reference evidence="2 3" key="1">
    <citation type="submission" date="2016-10" db="EMBL/GenBank/DDBJ databases">
        <authorList>
            <person name="de Groot N.N."/>
        </authorList>
    </citation>
    <scope>NUCLEOTIDE SEQUENCE [LARGE SCALE GENOMIC DNA]</scope>
    <source>
        <strain evidence="2 3">DSM 12992</strain>
    </source>
</reference>
<dbReference type="OrthoDB" id="1931270at2"/>
<name>A0A1I1ISB6_9CLOT</name>
<keyword evidence="1" id="KW-0472">Membrane</keyword>
<evidence type="ECO:0000313" key="3">
    <source>
        <dbReference type="Proteomes" id="UP000199263"/>
    </source>
</evidence>
<dbReference type="RefSeq" id="WP_090088699.1">
    <property type="nucleotide sequence ID" value="NZ_FOMG01000003.1"/>
</dbReference>
<accession>A0A1I1ISB6</accession>
<sequence length="129" mass="14633">MNIFILICCIVIPIVMIVIGILYRINLSKESNKMLALTIPFAMLFSGLSKDNIQTADLDKKIQISSKKRCGIIWLISGAIMLICVIALLLLNISQINSISDSLLEFECIIFTAIFITIEYFLKRKLYQK</sequence>
<dbReference type="EMBL" id="FOMG01000003">
    <property type="protein sequence ID" value="SFC39095.1"/>
    <property type="molecule type" value="Genomic_DNA"/>
</dbReference>
<evidence type="ECO:0000313" key="2">
    <source>
        <dbReference type="EMBL" id="SFC39095.1"/>
    </source>
</evidence>
<proteinExistence type="predicted"/>
<feature type="transmembrane region" description="Helical" evidence="1">
    <location>
        <begin position="70"/>
        <end position="91"/>
    </location>
</feature>
<protein>
    <recommendedName>
        <fullName evidence="4">SdpI/YhfL protein family protein</fullName>
    </recommendedName>
</protein>
<feature type="transmembrane region" description="Helical" evidence="1">
    <location>
        <begin position="103"/>
        <end position="122"/>
    </location>
</feature>
<dbReference type="Proteomes" id="UP000199263">
    <property type="component" value="Unassembled WGS sequence"/>
</dbReference>